<dbReference type="PANTHER" id="PTHR43617:SF2">
    <property type="entry name" value="UPF0039 PROTEIN SLL0451"/>
    <property type="match status" value="1"/>
</dbReference>
<accession>A0ABQ5NBT5</accession>
<dbReference type="PROSITE" id="PS51186">
    <property type="entry name" value="GNAT"/>
    <property type="match status" value="1"/>
</dbReference>
<dbReference type="PANTHER" id="PTHR43617">
    <property type="entry name" value="L-AMINO ACID N-ACETYLTRANSFERASE"/>
    <property type="match status" value="1"/>
</dbReference>
<protein>
    <submittedName>
        <fullName evidence="2">N-acetyltransferase</fullName>
    </submittedName>
</protein>
<name>A0ABQ5NBT5_9CLOT</name>
<comment type="caution">
    <text evidence="2">The sequence shown here is derived from an EMBL/GenBank/DDBJ whole genome shotgun (WGS) entry which is preliminary data.</text>
</comment>
<dbReference type="EMBL" id="BRXR01000001">
    <property type="protein sequence ID" value="GLC32556.1"/>
    <property type="molecule type" value="Genomic_DNA"/>
</dbReference>
<dbReference type="Gene3D" id="3.40.630.30">
    <property type="match status" value="1"/>
</dbReference>
<dbReference type="InterPro" id="IPR000182">
    <property type="entry name" value="GNAT_dom"/>
</dbReference>
<dbReference type="InterPro" id="IPR050276">
    <property type="entry name" value="MshD_Acetyltransferase"/>
</dbReference>
<dbReference type="SUPFAM" id="SSF55729">
    <property type="entry name" value="Acyl-CoA N-acyltransferases (Nat)"/>
    <property type="match status" value="1"/>
</dbReference>
<proteinExistence type="predicted"/>
<sequence length="169" mass="20029">MSRLIRYANLEDSEVLGKIHSESLQSAFKNVIPDYVLNVDFSVERRVARFKRELLEGSPRTAVIFEGNEPVGLISFGKCRYGDNDKSWIEIWRVYFIPKFWGSGIAKELMEWGINEILKENFTNIELWVLEENIRARKFYEKMGFTHDNTVQIIDMGKELRELRYIKLW</sequence>
<reference evidence="2 3" key="1">
    <citation type="journal article" date="2024" name="Int. J. Syst. Evol. Microbiol.">
        <title>Clostridium omnivorum sp. nov., isolated from anoxic soil under the treatment of reductive soil disinfestation.</title>
        <authorList>
            <person name="Ueki A."/>
            <person name="Tonouchi A."/>
            <person name="Kaku N."/>
            <person name="Honma S."/>
            <person name="Ueki K."/>
        </authorList>
    </citation>
    <scope>NUCLEOTIDE SEQUENCE [LARGE SCALE GENOMIC DNA]</scope>
    <source>
        <strain evidence="2 3">E14</strain>
    </source>
</reference>
<dbReference type="Pfam" id="PF00583">
    <property type="entry name" value="Acetyltransf_1"/>
    <property type="match status" value="1"/>
</dbReference>
<evidence type="ECO:0000313" key="3">
    <source>
        <dbReference type="Proteomes" id="UP001208567"/>
    </source>
</evidence>
<feature type="domain" description="N-acetyltransferase" evidence="1">
    <location>
        <begin position="3"/>
        <end position="169"/>
    </location>
</feature>
<dbReference type="RefSeq" id="WP_264851865.1">
    <property type="nucleotide sequence ID" value="NZ_BRXR01000001.1"/>
</dbReference>
<organism evidence="2 3">
    <name type="scientific">Clostridium omnivorum</name>
    <dbReference type="NCBI Taxonomy" id="1604902"/>
    <lineage>
        <taxon>Bacteria</taxon>
        <taxon>Bacillati</taxon>
        <taxon>Bacillota</taxon>
        <taxon>Clostridia</taxon>
        <taxon>Eubacteriales</taxon>
        <taxon>Clostridiaceae</taxon>
        <taxon>Clostridium</taxon>
    </lineage>
</organism>
<dbReference type="CDD" id="cd04301">
    <property type="entry name" value="NAT_SF"/>
    <property type="match status" value="1"/>
</dbReference>
<dbReference type="InterPro" id="IPR016181">
    <property type="entry name" value="Acyl_CoA_acyltransferase"/>
</dbReference>
<dbReference type="Proteomes" id="UP001208567">
    <property type="component" value="Unassembled WGS sequence"/>
</dbReference>
<evidence type="ECO:0000313" key="2">
    <source>
        <dbReference type="EMBL" id="GLC32556.1"/>
    </source>
</evidence>
<keyword evidence="3" id="KW-1185">Reference proteome</keyword>
<gene>
    <name evidence="2" type="ORF">bsdE14_39660</name>
</gene>
<evidence type="ECO:0000259" key="1">
    <source>
        <dbReference type="PROSITE" id="PS51186"/>
    </source>
</evidence>